<keyword evidence="3" id="KW-0813">Transport</keyword>
<evidence type="ECO:0000259" key="12">
    <source>
        <dbReference type="Pfam" id="PF13609"/>
    </source>
</evidence>
<keyword evidence="5" id="KW-0812">Transmembrane</keyword>
<dbReference type="GO" id="GO:0009279">
    <property type="term" value="C:cell outer membrane"/>
    <property type="evidence" value="ECO:0007669"/>
    <property type="project" value="UniProtKB-SubCell"/>
</dbReference>
<organism evidence="13 14">
    <name type="scientific">Acidovorax kalamii</name>
    <dbReference type="NCBI Taxonomy" id="2004485"/>
    <lineage>
        <taxon>Bacteria</taxon>
        <taxon>Pseudomonadati</taxon>
        <taxon>Pseudomonadota</taxon>
        <taxon>Betaproteobacteria</taxon>
        <taxon>Burkholderiales</taxon>
        <taxon>Comamonadaceae</taxon>
        <taxon>Acidovorax</taxon>
    </lineage>
</organism>
<dbReference type="PANTHER" id="PTHR34501">
    <property type="entry name" value="PROTEIN YDDL-RELATED"/>
    <property type="match status" value="1"/>
</dbReference>
<dbReference type="RefSeq" id="WP_094291733.1">
    <property type="nucleotide sequence ID" value="NZ_NOIG01000014.1"/>
</dbReference>
<keyword evidence="14" id="KW-1185">Reference proteome</keyword>
<dbReference type="InterPro" id="IPR033900">
    <property type="entry name" value="Gram_neg_porin_domain"/>
</dbReference>
<gene>
    <name evidence="13" type="ORF">CBY09_22100</name>
</gene>
<dbReference type="GO" id="GO:0015288">
    <property type="term" value="F:porin activity"/>
    <property type="evidence" value="ECO:0007669"/>
    <property type="project" value="UniProtKB-KW"/>
</dbReference>
<dbReference type="Pfam" id="PF13609">
    <property type="entry name" value="Porin_4"/>
    <property type="match status" value="1"/>
</dbReference>
<keyword evidence="4" id="KW-1134">Transmembrane beta strand</keyword>
<keyword evidence="9" id="KW-0472">Membrane</keyword>
<evidence type="ECO:0000256" key="7">
    <source>
        <dbReference type="ARBA" id="ARBA00023065"/>
    </source>
</evidence>
<evidence type="ECO:0000256" key="3">
    <source>
        <dbReference type="ARBA" id="ARBA00022448"/>
    </source>
</evidence>
<evidence type="ECO:0000256" key="10">
    <source>
        <dbReference type="ARBA" id="ARBA00023237"/>
    </source>
</evidence>
<evidence type="ECO:0000256" key="6">
    <source>
        <dbReference type="ARBA" id="ARBA00022729"/>
    </source>
</evidence>
<evidence type="ECO:0000256" key="5">
    <source>
        <dbReference type="ARBA" id="ARBA00022692"/>
    </source>
</evidence>
<evidence type="ECO:0000256" key="11">
    <source>
        <dbReference type="SAM" id="SignalP"/>
    </source>
</evidence>
<comment type="subunit">
    <text evidence="2">Homotrimer.</text>
</comment>
<dbReference type="InterPro" id="IPR023614">
    <property type="entry name" value="Porin_dom_sf"/>
</dbReference>
<dbReference type="Gene3D" id="2.40.160.10">
    <property type="entry name" value="Porin"/>
    <property type="match status" value="1"/>
</dbReference>
<keyword evidence="8" id="KW-0626">Porin</keyword>
<dbReference type="CDD" id="cd00342">
    <property type="entry name" value="gram_neg_porins"/>
    <property type="match status" value="1"/>
</dbReference>
<proteinExistence type="predicted"/>
<evidence type="ECO:0000256" key="1">
    <source>
        <dbReference type="ARBA" id="ARBA00004571"/>
    </source>
</evidence>
<dbReference type="Proteomes" id="UP000215441">
    <property type="component" value="Unassembled WGS sequence"/>
</dbReference>
<dbReference type="GO" id="GO:0046930">
    <property type="term" value="C:pore complex"/>
    <property type="evidence" value="ECO:0007669"/>
    <property type="project" value="UniProtKB-KW"/>
</dbReference>
<evidence type="ECO:0000256" key="8">
    <source>
        <dbReference type="ARBA" id="ARBA00023114"/>
    </source>
</evidence>
<feature type="chain" id="PRO_5013167216" description="Porin domain-containing protein" evidence="11">
    <location>
        <begin position="22"/>
        <end position="319"/>
    </location>
</feature>
<dbReference type="GO" id="GO:0006811">
    <property type="term" value="P:monoatomic ion transport"/>
    <property type="evidence" value="ECO:0007669"/>
    <property type="project" value="UniProtKB-KW"/>
</dbReference>
<dbReference type="SUPFAM" id="SSF56935">
    <property type="entry name" value="Porins"/>
    <property type="match status" value="1"/>
</dbReference>
<keyword evidence="6 11" id="KW-0732">Signal</keyword>
<dbReference type="EMBL" id="NOIG01000014">
    <property type="protein sequence ID" value="OYD47931.1"/>
    <property type="molecule type" value="Genomic_DNA"/>
</dbReference>
<accession>A0A235EG14</accession>
<dbReference type="InterPro" id="IPR050298">
    <property type="entry name" value="Gram-neg_bact_OMP"/>
</dbReference>
<comment type="subcellular location">
    <subcellularLocation>
        <location evidence="1">Cell outer membrane</location>
        <topology evidence="1">Multi-pass membrane protein</topology>
    </subcellularLocation>
</comment>
<feature type="domain" description="Porin" evidence="12">
    <location>
        <begin position="9"/>
        <end position="301"/>
    </location>
</feature>
<evidence type="ECO:0000256" key="4">
    <source>
        <dbReference type="ARBA" id="ARBA00022452"/>
    </source>
</evidence>
<keyword evidence="10" id="KW-0998">Cell outer membrane</keyword>
<dbReference type="AlphaFoldDB" id="A0A235EG14"/>
<sequence>MIARITLPAAALLLASTSALAQSNITLSGRIDLNVGKDIGAGQTRMGTGSMSHLTFAGTEDLGGGMLASFKLATRINADSGTTNAPGAVLNSPAGTYWTQESSVALRGGWGSLTLGRQMTAALLPQLLVDPWFWDNTTNGFAAGTGYIGNLWYNDAATYAYDTGAFSFTAQVAAKDANPGWSGTPHKTPYSFALGYAPGPWQLRFGYEKPADGRSKLATLFGGYDFGAFTLNAMVAGGTDHTDASVRTWALSSVVPVGTGQFRTSFGNYKRADVVASQKLALGYHHFLSKRTSVYTTFAHDSKAPTRKNGYEVGLQHVF</sequence>
<evidence type="ECO:0000256" key="2">
    <source>
        <dbReference type="ARBA" id="ARBA00011233"/>
    </source>
</evidence>
<keyword evidence="7" id="KW-0406">Ion transport</keyword>
<reference evidence="13 14" key="1">
    <citation type="submission" date="2017-07" db="EMBL/GenBank/DDBJ databases">
        <title>Acidovorax KNDSW TSA 6 genome sequence and assembly.</title>
        <authorList>
            <person name="Mayilraj S."/>
        </authorList>
    </citation>
    <scope>NUCLEOTIDE SEQUENCE [LARGE SCALE GENOMIC DNA]</scope>
    <source>
        <strain evidence="13 14">KNDSW-TSA6</strain>
    </source>
</reference>
<protein>
    <recommendedName>
        <fullName evidence="12">Porin domain-containing protein</fullName>
    </recommendedName>
</protein>
<evidence type="ECO:0000313" key="13">
    <source>
        <dbReference type="EMBL" id="OYD47931.1"/>
    </source>
</evidence>
<comment type="caution">
    <text evidence="13">The sequence shown here is derived from an EMBL/GenBank/DDBJ whole genome shotgun (WGS) entry which is preliminary data.</text>
</comment>
<dbReference type="PANTHER" id="PTHR34501:SF9">
    <property type="entry name" value="MAJOR OUTER MEMBRANE PROTEIN P.IA"/>
    <property type="match status" value="1"/>
</dbReference>
<evidence type="ECO:0000256" key="9">
    <source>
        <dbReference type="ARBA" id="ARBA00023136"/>
    </source>
</evidence>
<name>A0A235EG14_9BURK</name>
<dbReference type="OrthoDB" id="6975458at2"/>
<evidence type="ECO:0000313" key="14">
    <source>
        <dbReference type="Proteomes" id="UP000215441"/>
    </source>
</evidence>
<feature type="signal peptide" evidence="11">
    <location>
        <begin position="1"/>
        <end position="21"/>
    </location>
</feature>